<dbReference type="EMBL" id="KN839861">
    <property type="protein sequence ID" value="KIJ61549.1"/>
    <property type="molecule type" value="Genomic_DNA"/>
</dbReference>
<organism evidence="2 3">
    <name type="scientific">Hydnomerulius pinastri MD-312</name>
    <dbReference type="NCBI Taxonomy" id="994086"/>
    <lineage>
        <taxon>Eukaryota</taxon>
        <taxon>Fungi</taxon>
        <taxon>Dikarya</taxon>
        <taxon>Basidiomycota</taxon>
        <taxon>Agaricomycotina</taxon>
        <taxon>Agaricomycetes</taxon>
        <taxon>Agaricomycetidae</taxon>
        <taxon>Boletales</taxon>
        <taxon>Boletales incertae sedis</taxon>
        <taxon>Leucogyrophana</taxon>
    </lineage>
</organism>
<dbReference type="Proteomes" id="UP000053820">
    <property type="component" value="Unassembled WGS sequence"/>
</dbReference>
<dbReference type="OrthoDB" id="3057168at2759"/>
<protein>
    <recommendedName>
        <fullName evidence="1">T6SS Phospholipase effector Tle1-like catalytic domain-containing protein</fullName>
    </recommendedName>
</protein>
<accession>A0A0C9V7A5</accession>
<reference evidence="2 3" key="1">
    <citation type="submission" date="2014-04" db="EMBL/GenBank/DDBJ databases">
        <title>Evolutionary Origins and Diversification of the Mycorrhizal Mutualists.</title>
        <authorList>
            <consortium name="DOE Joint Genome Institute"/>
            <consortium name="Mycorrhizal Genomics Consortium"/>
            <person name="Kohler A."/>
            <person name="Kuo A."/>
            <person name="Nagy L.G."/>
            <person name="Floudas D."/>
            <person name="Copeland A."/>
            <person name="Barry K.W."/>
            <person name="Cichocki N."/>
            <person name="Veneault-Fourrey C."/>
            <person name="LaButti K."/>
            <person name="Lindquist E.A."/>
            <person name="Lipzen A."/>
            <person name="Lundell T."/>
            <person name="Morin E."/>
            <person name="Murat C."/>
            <person name="Riley R."/>
            <person name="Ohm R."/>
            <person name="Sun H."/>
            <person name="Tunlid A."/>
            <person name="Henrissat B."/>
            <person name="Grigoriev I.V."/>
            <person name="Hibbett D.S."/>
            <person name="Martin F."/>
        </authorList>
    </citation>
    <scope>NUCLEOTIDE SEQUENCE [LARGE SCALE GENOMIC DNA]</scope>
    <source>
        <strain evidence="2 3">MD-312</strain>
    </source>
</reference>
<keyword evidence="3" id="KW-1185">Reference proteome</keyword>
<feature type="domain" description="T6SS Phospholipase effector Tle1-like catalytic" evidence="1">
    <location>
        <begin position="56"/>
        <end position="285"/>
    </location>
</feature>
<proteinExistence type="predicted"/>
<evidence type="ECO:0000259" key="1">
    <source>
        <dbReference type="Pfam" id="PF09994"/>
    </source>
</evidence>
<dbReference type="HOGENOM" id="CLU_005049_3_0_1"/>
<dbReference type="Pfam" id="PF09994">
    <property type="entry name" value="T6SS_Tle1-like_cat"/>
    <property type="match status" value="1"/>
</dbReference>
<sequence>MAPKMLLVFCDGTGMDGTLAPPKTTQANEDDPNVILSVSAQPGSAQIPDDPKGGSNKQYATNVLRLSRSVKSHTEDGREQLVFYQSGVGSEANFAGDPATGTTALQALGTAAASKIRDAYVFIAQNFEEGDEICLFGCSRGAYTARKLSGLIDRIGLLTTHNLGTFFGIWRQLMDKETPTIPPDTRHPGIKCVGVWDTVGSVYKTIDALNIIDTSLPATIDVALHAISLQENRQMFLPTLWTEPQGGFKANQILKQVWFPGAHSDVGGGYERHELADIACYWMAGEIQSFVNLDLDFLRSYAQVHPDPWGTSEPHNAYDELSWDEKLVIGHETRLASGQITRQSVFHESNKFSPQNLRDPSNMVTMTIITQKFGISFLPDFAPLNEFEQHCKNDWGKHQLGLPQPPVFDSPEIVIRNSI</sequence>
<evidence type="ECO:0000313" key="2">
    <source>
        <dbReference type="EMBL" id="KIJ61549.1"/>
    </source>
</evidence>
<dbReference type="PANTHER" id="PTHR33840">
    <property type="match status" value="1"/>
</dbReference>
<name>A0A0C9V7A5_9AGAM</name>
<evidence type="ECO:0000313" key="3">
    <source>
        <dbReference type="Proteomes" id="UP000053820"/>
    </source>
</evidence>
<gene>
    <name evidence="2" type="ORF">HYDPIDRAFT_115701</name>
</gene>
<dbReference type="InterPro" id="IPR018712">
    <property type="entry name" value="Tle1-like_cat"/>
</dbReference>
<dbReference type="PANTHER" id="PTHR33840:SF1">
    <property type="entry name" value="TLE1 PHOSPHOLIPASE DOMAIN-CONTAINING PROTEIN"/>
    <property type="match status" value="1"/>
</dbReference>
<dbReference type="AlphaFoldDB" id="A0A0C9V7A5"/>